<dbReference type="PANTHER" id="PTHR12773:SF0">
    <property type="entry name" value="MULTIFUNCTIONAL METHYLTRANSFERASE SUBUNIT TRM112-LIKE PROTEIN"/>
    <property type="match status" value="1"/>
</dbReference>
<name>A0A9P6TYB9_9FUNG</name>
<dbReference type="GO" id="GO:0046982">
    <property type="term" value="F:protein heterodimerization activity"/>
    <property type="evidence" value="ECO:0007669"/>
    <property type="project" value="InterPro"/>
</dbReference>
<dbReference type="GO" id="GO:0070476">
    <property type="term" value="P:rRNA (guanine-N7)-methylation"/>
    <property type="evidence" value="ECO:0007669"/>
    <property type="project" value="TreeGrafter"/>
</dbReference>
<dbReference type="OrthoDB" id="2187549at2759"/>
<dbReference type="Proteomes" id="UP000807716">
    <property type="component" value="Unassembled WGS sequence"/>
</dbReference>
<dbReference type="PANTHER" id="PTHR12773">
    <property type="entry name" value="UPF0315 PROTEIN-RELATED"/>
    <property type="match status" value="1"/>
</dbReference>
<dbReference type="SUPFAM" id="SSF158997">
    <property type="entry name" value="Trm112p-like"/>
    <property type="match status" value="1"/>
</dbReference>
<comment type="caution">
    <text evidence="2">The sequence shown here is derived from an EMBL/GenBank/DDBJ whole genome shotgun (WGS) entry which is preliminary data.</text>
</comment>
<dbReference type="InterPro" id="IPR039127">
    <property type="entry name" value="Trm112"/>
</dbReference>
<keyword evidence="3" id="KW-1185">Reference proteome</keyword>
<evidence type="ECO:0008006" key="4">
    <source>
        <dbReference type="Google" id="ProtNLM"/>
    </source>
</evidence>
<gene>
    <name evidence="2" type="ORF">DFQ27_008064</name>
</gene>
<proteinExistence type="inferred from homology"/>
<sequence>MLQCHVKGCNANNFPLELQEVVLEEQEAELNEDFLRNMLGKLEYEALVATCLKLNIQDLPPTIPEDAAYNDDFLQKLHHALLETHVITGKMVCPNCQHTYVIRDGIPNMLLAEHEV</sequence>
<organism evidence="2 3">
    <name type="scientific">Actinomortierella ambigua</name>
    <dbReference type="NCBI Taxonomy" id="1343610"/>
    <lineage>
        <taxon>Eukaryota</taxon>
        <taxon>Fungi</taxon>
        <taxon>Fungi incertae sedis</taxon>
        <taxon>Mucoromycota</taxon>
        <taxon>Mortierellomycotina</taxon>
        <taxon>Mortierellomycetes</taxon>
        <taxon>Mortierellales</taxon>
        <taxon>Mortierellaceae</taxon>
        <taxon>Actinomortierella</taxon>
    </lineage>
</organism>
<dbReference type="GO" id="GO:0030488">
    <property type="term" value="P:tRNA methylation"/>
    <property type="evidence" value="ECO:0007669"/>
    <property type="project" value="TreeGrafter"/>
</dbReference>
<dbReference type="Pfam" id="PF03966">
    <property type="entry name" value="Trm112p"/>
    <property type="match status" value="1"/>
</dbReference>
<dbReference type="AlphaFoldDB" id="A0A9P6TYB9"/>
<reference evidence="2" key="1">
    <citation type="journal article" date="2020" name="Fungal Divers.">
        <title>Resolving the Mortierellaceae phylogeny through synthesis of multi-gene phylogenetics and phylogenomics.</title>
        <authorList>
            <person name="Vandepol N."/>
            <person name="Liber J."/>
            <person name="Desiro A."/>
            <person name="Na H."/>
            <person name="Kennedy M."/>
            <person name="Barry K."/>
            <person name="Grigoriev I.V."/>
            <person name="Miller A.N."/>
            <person name="O'Donnell K."/>
            <person name="Stajich J.E."/>
            <person name="Bonito G."/>
        </authorList>
    </citation>
    <scope>NUCLEOTIDE SEQUENCE</scope>
    <source>
        <strain evidence="2">BC1065</strain>
    </source>
</reference>
<evidence type="ECO:0000313" key="2">
    <source>
        <dbReference type="EMBL" id="KAG0252467.1"/>
    </source>
</evidence>
<dbReference type="Gene3D" id="2.20.25.10">
    <property type="match status" value="1"/>
</dbReference>
<dbReference type="InterPro" id="IPR005651">
    <property type="entry name" value="Trm112-like"/>
</dbReference>
<dbReference type="EMBL" id="JAAAJB010000661">
    <property type="protein sequence ID" value="KAG0252467.1"/>
    <property type="molecule type" value="Genomic_DNA"/>
</dbReference>
<protein>
    <recommendedName>
        <fullName evidence="4">Trm112p-domain-containing protein</fullName>
    </recommendedName>
</protein>
<dbReference type="CDD" id="cd21089">
    <property type="entry name" value="Trm112-like"/>
    <property type="match status" value="1"/>
</dbReference>
<evidence type="ECO:0000256" key="1">
    <source>
        <dbReference type="ARBA" id="ARBA00007980"/>
    </source>
</evidence>
<comment type="similarity">
    <text evidence="1">Belongs to the TRM112 family.</text>
</comment>
<accession>A0A9P6TYB9</accession>
<evidence type="ECO:0000313" key="3">
    <source>
        <dbReference type="Proteomes" id="UP000807716"/>
    </source>
</evidence>